<dbReference type="GO" id="GO:0000932">
    <property type="term" value="C:P-body"/>
    <property type="evidence" value="ECO:0007669"/>
    <property type="project" value="TreeGrafter"/>
</dbReference>
<keyword evidence="4" id="KW-0963">Cytoplasm</keyword>
<dbReference type="InterPro" id="IPR007722">
    <property type="entry name" value="DCP2_BoxA"/>
</dbReference>
<keyword evidence="12" id="KW-0472">Membrane</keyword>
<dbReference type="PROSITE" id="PS00893">
    <property type="entry name" value="NUDIX_BOX"/>
    <property type="match status" value="1"/>
</dbReference>
<dbReference type="AlphaFoldDB" id="A0AAV4VYL4"/>
<comment type="cofactor">
    <cofactor evidence="1">
        <name>Mn(2+)</name>
        <dbReference type="ChEBI" id="CHEBI:29035"/>
    </cofactor>
</comment>
<keyword evidence="7" id="KW-0694">RNA-binding</keyword>
<organism evidence="14 15">
    <name type="scientific">Caerostris darwini</name>
    <dbReference type="NCBI Taxonomy" id="1538125"/>
    <lineage>
        <taxon>Eukaryota</taxon>
        <taxon>Metazoa</taxon>
        <taxon>Ecdysozoa</taxon>
        <taxon>Arthropoda</taxon>
        <taxon>Chelicerata</taxon>
        <taxon>Arachnida</taxon>
        <taxon>Araneae</taxon>
        <taxon>Araneomorphae</taxon>
        <taxon>Entelegynae</taxon>
        <taxon>Araneoidea</taxon>
        <taxon>Araneidae</taxon>
        <taxon>Caerostris</taxon>
    </lineage>
</organism>
<comment type="caution">
    <text evidence="14">The sequence shown here is derived from an EMBL/GenBank/DDBJ whole genome shotgun (WGS) entry which is preliminary data.</text>
</comment>
<proteinExistence type="inferred from homology"/>
<evidence type="ECO:0000259" key="13">
    <source>
        <dbReference type="PROSITE" id="PS51462"/>
    </source>
</evidence>
<dbReference type="InterPro" id="IPR020084">
    <property type="entry name" value="NUDIX_hydrolase_CS"/>
</dbReference>
<keyword evidence="12" id="KW-1133">Transmembrane helix</keyword>
<dbReference type="SMART" id="SM01125">
    <property type="entry name" value="DCP2"/>
    <property type="match status" value="1"/>
</dbReference>
<dbReference type="CDD" id="cd03672">
    <property type="entry name" value="NUDIX_Dcp2p_Nudt20"/>
    <property type="match status" value="1"/>
</dbReference>
<comment type="similarity">
    <text evidence="3">Belongs to the Nudix hydrolase family. DCP2 subfamily.</text>
</comment>
<evidence type="ECO:0000256" key="1">
    <source>
        <dbReference type="ARBA" id="ARBA00001936"/>
    </source>
</evidence>
<dbReference type="SUPFAM" id="SSF140586">
    <property type="entry name" value="Dcp2 domain-like"/>
    <property type="match status" value="1"/>
</dbReference>
<dbReference type="GO" id="GO:0030145">
    <property type="term" value="F:manganese ion binding"/>
    <property type="evidence" value="ECO:0007669"/>
    <property type="project" value="InterPro"/>
</dbReference>
<evidence type="ECO:0000256" key="12">
    <source>
        <dbReference type="SAM" id="Phobius"/>
    </source>
</evidence>
<accession>A0AAV4VYL4</accession>
<evidence type="ECO:0000256" key="9">
    <source>
        <dbReference type="ARBA" id="ARBA00047661"/>
    </source>
</evidence>
<evidence type="ECO:0000256" key="5">
    <source>
        <dbReference type="ARBA" id="ARBA00022723"/>
    </source>
</evidence>
<dbReference type="Pfam" id="PF00293">
    <property type="entry name" value="NUDIX"/>
    <property type="match status" value="1"/>
</dbReference>
<dbReference type="PANTHER" id="PTHR23114">
    <property type="entry name" value="M7GPPPN-MRNA HYDROLASE"/>
    <property type="match status" value="1"/>
</dbReference>
<dbReference type="PROSITE" id="PS51462">
    <property type="entry name" value="NUDIX"/>
    <property type="match status" value="1"/>
</dbReference>
<evidence type="ECO:0000256" key="8">
    <source>
        <dbReference type="ARBA" id="ARBA00023211"/>
    </source>
</evidence>
<dbReference type="GO" id="GO:0000290">
    <property type="term" value="P:deadenylation-dependent decapping of nuclear-transcribed mRNA"/>
    <property type="evidence" value="ECO:0007669"/>
    <property type="project" value="InterPro"/>
</dbReference>
<dbReference type="GO" id="GO:0003723">
    <property type="term" value="F:RNA binding"/>
    <property type="evidence" value="ECO:0007669"/>
    <property type="project" value="UniProtKB-KW"/>
</dbReference>
<dbReference type="InterPro" id="IPR044099">
    <property type="entry name" value="Dcp2_NUDIX"/>
</dbReference>
<feature type="region of interest" description="Disordered" evidence="11">
    <location>
        <begin position="332"/>
        <end position="376"/>
    </location>
</feature>
<dbReference type="InterPro" id="IPR036189">
    <property type="entry name" value="DCP2_BoxA_sf"/>
</dbReference>
<keyword evidence="6 14" id="KW-0378">Hydrolase</keyword>
<gene>
    <name evidence="14" type="primary">DCP2</name>
    <name evidence="14" type="ORF">CDAR_21341</name>
</gene>
<keyword evidence="5" id="KW-0479">Metal-binding</keyword>
<protein>
    <recommendedName>
        <fullName evidence="10">mRNA-decapping enzyme 2</fullName>
    </recommendedName>
</protein>
<evidence type="ECO:0000256" key="4">
    <source>
        <dbReference type="ARBA" id="ARBA00022490"/>
    </source>
</evidence>
<evidence type="ECO:0000313" key="15">
    <source>
        <dbReference type="Proteomes" id="UP001054837"/>
    </source>
</evidence>
<dbReference type="GO" id="GO:0140933">
    <property type="term" value="F:5'-(N(7)-methylguanosine 5'-triphospho)-[mRNA] hydrolase activity"/>
    <property type="evidence" value="ECO:0007669"/>
    <property type="project" value="UniProtKB-EC"/>
</dbReference>
<dbReference type="PANTHER" id="PTHR23114:SF17">
    <property type="entry name" value="M7GPPPN-MRNA HYDROLASE"/>
    <property type="match status" value="1"/>
</dbReference>
<dbReference type="Gene3D" id="3.90.79.10">
    <property type="entry name" value="Nucleoside Triphosphate Pyrophosphohydrolase"/>
    <property type="match status" value="1"/>
</dbReference>
<evidence type="ECO:0000256" key="10">
    <source>
        <dbReference type="ARBA" id="ARBA00078183"/>
    </source>
</evidence>
<dbReference type="InterPro" id="IPR000086">
    <property type="entry name" value="NUDIX_hydrolase_dom"/>
</dbReference>
<sequence>MVYRRRFNLTTILIGSILGIAISLFGTGKISIVVLMTDSKNMPNNSRRNHSTRIPNDLLNDLSSRFIINIPEEERSDLVRLCFQIELAHWFYLDRYCEEDSKLERVPLNDFIRITENRKLDCIIKYTSHTRSVAKTVFKHIPCLQKHIAEVDDVIKNWRDYKKNVPTFGAILLDKELKHVLLVQGYVSNASWGFPKGKVNQDESPVNCAIREVLEETGFDITNYIDEKACIHYLFNDQLINLYIVHGISKETKFQPQTKNEIKDFKWFPISDLPMGKKEQSNKASGKWNFFLVAPFLKQLKKWIERKNSNQEKTPHLTNEKSLECAKVQMKDCGKNENPSPAENRVRQHKSTYSPPPRMLRQRSQKHSDENEKNLSQIENKVVQQNFKKNTRVSPKLEKKKFATTEDGFCPISKTWLNISIDSEALIALFSINLRRMSTTDVHRS</sequence>
<dbReference type="InterPro" id="IPR015797">
    <property type="entry name" value="NUDIX_hydrolase-like_dom_sf"/>
</dbReference>
<keyword evidence="12" id="KW-0812">Transmembrane</keyword>
<comment type="subcellular location">
    <subcellularLocation>
        <location evidence="2">Cytoplasm</location>
    </subcellularLocation>
</comment>
<dbReference type="Proteomes" id="UP001054837">
    <property type="component" value="Unassembled WGS sequence"/>
</dbReference>
<evidence type="ECO:0000256" key="7">
    <source>
        <dbReference type="ARBA" id="ARBA00022884"/>
    </source>
</evidence>
<dbReference type="Gene3D" id="1.10.10.1050">
    <property type="entry name" value="Dcp2, box A domain"/>
    <property type="match status" value="1"/>
</dbReference>
<keyword evidence="8" id="KW-0464">Manganese</keyword>
<evidence type="ECO:0000256" key="2">
    <source>
        <dbReference type="ARBA" id="ARBA00004496"/>
    </source>
</evidence>
<evidence type="ECO:0000256" key="3">
    <source>
        <dbReference type="ARBA" id="ARBA00005279"/>
    </source>
</evidence>
<reference evidence="14 15" key="1">
    <citation type="submission" date="2021-06" db="EMBL/GenBank/DDBJ databases">
        <title>Caerostris darwini draft genome.</title>
        <authorList>
            <person name="Kono N."/>
            <person name="Arakawa K."/>
        </authorList>
    </citation>
    <scope>NUCLEOTIDE SEQUENCE [LARGE SCALE GENOMIC DNA]</scope>
</reference>
<dbReference type="Pfam" id="PF05026">
    <property type="entry name" value="DCP2"/>
    <property type="match status" value="1"/>
</dbReference>
<evidence type="ECO:0000313" key="14">
    <source>
        <dbReference type="EMBL" id="GIY75467.1"/>
    </source>
</evidence>
<feature type="transmembrane region" description="Helical" evidence="12">
    <location>
        <begin position="12"/>
        <end position="36"/>
    </location>
</feature>
<feature type="domain" description="Nudix hydrolase" evidence="13">
    <location>
        <begin position="163"/>
        <end position="296"/>
    </location>
</feature>
<dbReference type="GO" id="GO:0000184">
    <property type="term" value="P:nuclear-transcribed mRNA catabolic process, nonsense-mediated decay"/>
    <property type="evidence" value="ECO:0007669"/>
    <property type="project" value="InterPro"/>
</dbReference>
<comment type="catalytic activity">
    <reaction evidence="9">
        <text>a 5'-end (N(7)-methyl 5'-triphosphoguanosine)-ribonucleoside in mRNA + H2O = N(7)-methyl-GDP + a 5'-end phospho-ribonucleoside in mRNA + 2 H(+)</text>
        <dbReference type="Rhea" id="RHEA:67484"/>
        <dbReference type="Rhea" id="RHEA-COMP:15692"/>
        <dbReference type="Rhea" id="RHEA-COMP:17167"/>
        <dbReference type="ChEBI" id="CHEBI:15377"/>
        <dbReference type="ChEBI" id="CHEBI:15378"/>
        <dbReference type="ChEBI" id="CHEBI:63714"/>
        <dbReference type="ChEBI" id="CHEBI:138282"/>
        <dbReference type="ChEBI" id="CHEBI:156461"/>
        <dbReference type="EC" id="3.6.1.62"/>
    </reaction>
    <physiologicalReaction direction="left-to-right" evidence="9">
        <dbReference type="Rhea" id="RHEA:67485"/>
    </physiologicalReaction>
</comment>
<keyword evidence="15" id="KW-1185">Reference proteome</keyword>
<dbReference type="FunFam" id="3.90.79.10:FF:000003">
    <property type="entry name" value="M7GpppN-mRNA hydrolase isoform 2"/>
    <property type="match status" value="1"/>
</dbReference>
<dbReference type="SUPFAM" id="SSF55811">
    <property type="entry name" value="Nudix"/>
    <property type="match status" value="1"/>
</dbReference>
<evidence type="ECO:0000256" key="6">
    <source>
        <dbReference type="ARBA" id="ARBA00022801"/>
    </source>
</evidence>
<dbReference type="EMBL" id="BPLQ01013869">
    <property type="protein sequence ID" value="GIY75467.1"/>
    <property type="molecule type" value="Genomic_DNA"/>
</dbReference>
<name>A0AAV4VYL4_9ARAC</name>
<evidence type="ECO:0000256" key="11">
    <source>
        <dbReference type="SAM" id="MobiDB-lite"/>
    </source>
</evidence>